<dbReference type="STRING" id="81479.RA876_14950"/>
<comment type="caution">
    <text evidence="2">The sequence shown here is derived from an EMBL/GenBank/DDBJ whole genome shotgun (WGS) entry which is preliminary data.</text>
</comment>
<proteinExistence type="predicted"/>
<feature type="domain" description="Tc1-like transposase DDE" evidence="1">
    <location>
        <begin position="38"/>
        <end position="133"/>
    </location>
</feature>
<dbReference type="RefSeq" id="WP_075584833.1">
    <property type="nucleotide sequence ID" value="NZ_MSYM01000001.1"/>
</dbReference>
<dbReference type="Pfam" id="PF13358">
    <property type="entry name" value="DDE_3"/>
    <property type="match status" value="1"/>
</dbReference>
<dbReference type="Proteomes" id="UP000185911">
    <property type="component" value="Unassembled WGS sequence"/>
</dbReference>
<reference evidence="2 3" key="1">
    <citation type="submission" date="2017-01" db="EMBL/GenBank/DDBJ databases">
        <title>Genome sequence of Rhodoferax antarcticus ANT.BR, a psychrophilic purple nonsulfur bacterium from an Antarctic microbial mat.</title>
        <authorList>
            <person name="Baker J."/>
            <person name="Riester C."/>
            <person name="Skinner B."/>
            <person name="Newell A."/>
            <person name="Swingley W."/>
            <person name="Madigan M."/>
            <person name="Jung D."/>
            <person name="Asao M."/>
            <person name="Chen M."/>
            <person name="Loughlin P."/>
            <person name="Pan H."/>
            <person name="Lin S."/>
            <person name="Li N."/>
            <person name="Shaw J."/>
            <person name="Prado M."/>
            <person name="Sherman C."/>
            <person name="Li X."/>
            <person name="Tang J."/>
            <person name="Blankenship R."/>
            <person name="Zhao T."/>
            <person name="Touchman J."/>
            <person name="Sattley M."/>
        </authorList>
    </citation>
    <scope>NUCLEOTIDE SEQUENCE [LARGE SCALE GENOMIC DNA]</scope>
    <source>
        <strain evidence="2 3">ANT.BR</strain>
    </source>
</reference>
<evidence type="ECO:0000313" key="2">
    <source>
        <dbReference type="EMBL" id="OLP08564.1"/>
    </source>
</evidence>
<gene>
    <name evidence="2" type="ORF">BLL52_0171</name>
</gene>
<dbReference type="InterPro" id="IPR036397">
    <property type="entry name" value="RNaseH_sf"/>
</dbReference>
<dbReference type="AlphaFoldDB" id="A0A1Q8YKI3"/>
<dbReference type="InterPro" id="IPR038717">
    <property type="entry name" value="Tc1-like_DDE_dom"/>
</dbReference>
<keyword evidence="3" id="KW-1185">Reference proteome</keyword>
<evidence type="ECO:0000259" key="1">
    <source>
        <dbReference type="Pfam" id="PF13358"/>
    </source>
</evidence>
<dbReference type="GO" id="GO:0003676">
    <property type="term" value="F:nucleic acid binding"/>
    <property type="evidence" value="ECO:0007669"/>
    <property type="project" value="InterPro"/>
</dbReference>
<organism evidence="2 3">
    <name type="scientific">Rhodoferax antarcticus ANT.BR</name>
    <dbReference type="NCBI Taxonomy" id="1111071"/>
    <lineage>
        <taxon>Bacteria</taxon>
        <taxon>Pseudomonadati</taxon>
        <taxon>Pseudomonadota</taxon>
        <taxon>Betaproteobacteria</taxon>
        <taxon>Burkholderiales</taxon>
        <taxon>Comamonadaceae</taxon>
        <taxon>Rhodoferax</taxon>
    </lineage>
</organism>
<name>A0A1Q8YKI3_9BURK</name>
<protein>
    <recommendedName>
        <fullName evidence="1">Tc1-like transposase DDE domain-containing protein</fullName>
    </recommendedName>
</protein>
<accession>A0A1Q8YKI3</accession>
<dbReference type="EMBL" id="MSYM01000001">
    <property type="protein sequence ID" value="OLP08564.1"/>
    <property type="molecule type" value="Genomic_DNA"/>
</dbReference>
<dbReference type="Gene3D" id="3.30.420.10">
    <property type="entry name" value="Ribonuclease H-like superfamily/Ribonuclease H"/>
    <property type="match status" value="1"/>
</dbReference>
<evidence type="ECO:0000313" key="3">
    <source>
        <dbReference type="Proteomes" id="UP000185911"/>
    </source>
</evidence>
<sequence>MKTHTFIAQKKRDEAAFRSAQVEIAGLRSQAAAGEMVLAYCDEAGFSQVHPNRSAWTPKGSRHLSEAKRGKRLNVLAAMLSTGELFSAKIWQSTTAEIFAGFIGLLKEHVGKKITVIIDNASVHKAKATKPIMALLENKV</sequence>